<protein>
    <submittedName>
        <fullName evidence="1">Uncharacterized protein</fullName>
    </submittedName>
</protein>
<accession>A0A381VPJ0</accession>
<dbReference type="EMBL" id="UINC01009414">
    <property type="protein sequence ID" value="SVA42230.1"/>
    <property type="molecule type" value="Genomic_DNA"/>
</dbReference>
<gene>
    <name evidence="1" type="ORF">METZ01_LOCUS95084</name>
</gene>
<reference evidence="1" key="1">
    <citation type="submission" date="2018-05" db="EMBL/GenBank/DDBJ databases">
        <authorList>
            <person name="Lanie J.A."/>
            <person name="Ng W.-L."/>
            <person name="Kazmierczak K.M."/>
            <person name="Andrzejewski T.M."/>
            <person name="Davidsen T.M."/>
            <person name="Wayne K.J."/>
            <person name="Tettelin H."/>
            <person name="Glass J.I."/>
            <person name="Rusch D."/>
            <person name="Podicherti R."/>
            <person name="Tsui H.-C.T."/>
            <person name="Winkler M.E."/>
        </authorList>
    </citation>
    <scope>NUCLEOTIDE SEQUENCE</scope>
</reference>
<sequence>RIGMKINIVKSLMGTMNLSILIVIQNAGY</sequence>
<name>A0A381VPJ0_9ZZZZ</name>
<evidence type="ECO:0000313" key="1">
    <source>
        <dbReference type="EMBL" id="SVA42230.1"/>
    </source>
</evidence>
<dbReference type="AlphaFoldDB" id="A0A381VPJ0"/>
<organism evidence="1">
    <name type="scientific">marine metagenome</name>
    <dbReference type="NCBI Taxonomy" id="408172"/>
    <lineage>
        <taxon>unclassified sequences</taxon>
        <taxon>metagenomes</taxon>
        <taxon>ecological metagenomes</taxon>
    </lineage>
</organism>
<proteinExistence type="predicted"/>
<feature type="non-terminal residue" evidence="1">
    <location>
        <position position="1"/>
    </location>
</feature>